<reference evidence="1" key="1">
    <citation type="submission" date="2014-09" db="EMBL/GenBank/DDBJ databases">
        <authorList>
            <person name="Magalhaes I.L.F."/>
            <person name="Oliveira U."/>
            <person name="Santos F.R."/>
            <person name="Vidigal T.H.D.A."/>
            <person name="Brescovit A.D."/>
            <person name="Santos A.J."/>
        </authorList>
    </citation>
    <scope>NUCLEOTIDE SEQUENCE</scope>
    <source>
        <tissue evidence="1">Shoot tissue taken approximately 20 cm above the soil surface</tissue>
    </source>
</reference>
<reference evidence="1" key="2">
    <citation type="journal article" date="2015" name="Data Brief">
        <title>Shoot transcriptome of the giant reed, Arundo donax.</title>
        <authorList>
            <person name="Barrero R.A."/>
            <person name="Guerrero F.D."/>
            <person name="Moolhuijzen P."/>
            <person name="Goolsby J.A."/>
            <person name="Tidwell J."/>
            <person name="Bellgard S.E."/>
            <person name="Bellgard M.I."/>
        </authorList>
    </citation>
    <scope>NUCLEOTIDE SEQUENCE</scope>
    <source>
        <tissue evidence="1">Shoot tissue taken approximately 20 cm above the soil surface</tissue>
    </source>
</reference>
<dbReference type="AlphaFoldDB" id="A0A0A9ERY1"/>
<organism evidence="1">
    <name type="scientific">Arundo donax</name>
    <name type="common">Giant reed</name>
    <name type="synonym">Donax arundinaceus</name>
    <dbReference type="NCBI Taxonomy" id="35708"/>
    <lineage>
        <taxon>Eukaryota</taxon>
        <taxon>Viridiplantae</taxon>
        <taxon>Streptophyta</taxon>
        <taxon>Embryophyta</taxon>
        <taxon>Tracheophyta</taxon>
        <taxon>Spermatophyta</taxon>
        <taxon>Magnoliopsida</taxon>
        <taxon>Liliopsida</taxon>
        <taxon>Poales</taxon>
        <taxon>Poaceae</taxon>
        <taxon>PACMAD clade</taxon>
        <taxon>Arundinoideae</taxon>
        <taxon>Arundineae</taxon>
        <taxon>Arundo</taxon>
    </lineage>
</organism>
<protein>
    <submittedName>
        <fullName evidence="1">Uncharacterized protein</fullName>
    </submittedName>
</protein>
<name>A0A0A9ERY1_ARUDO</name>
<proteinExistence type="predicted"/>
<evidence type="ECO:0000313" key="1">
    <source>
        <dbReference type="EMBL" id="JAD98792.1"/>
    </source>
</evidence>
<sequence length="44" mass="5117">MQYIWVLTALDRCLVIRHTLIGLSRSNLDSELGERTALRAHTHR</sequence>
<dbReference type="EMBL" id="GBRH01199103">
    <property type="protein sequence ID" value="JAD98792.1"/>
    <property type="molecule type" value="Transcribed_RNA"/>
</dbReference>
<accession>A0A0A9ERY1</accession>